<dbReference type="PANTHER" id="PTHR33794:SF1">
    <property type="entry name" value="BACILLOLYSIN"/>
    <property type="match status" value="1"/>
</dbReference>
<dbReference type="GO" id="GO:0004222">
    <property type="term" value="F:metalloendopeptidase activity"/>
    <property type="evidence" value="ECO:0007669"/>
    <property type="project" value="InterPro"/>
</dbReference>
<evidence type="ECO:0000256" key="2">
    <source>
        <dbReference type="ARBA" id="ARBA00022670"/>
    </source>
</evidence>
<dbReference type="Pfam" id="PF02868">
    <property type="entry name" value="Peptidase_M4_C"/>
    <property type="match status" value="1"/>
</dbReference>
<dbReference type="InterPro" id="IPR013856">
    <property type="entry name" value="Peptidase_M4_domain"/>
</dbReference>
<dbReference type="PROSITE" id="PS50060">
    <property type="entry name" value="MAM_2"/>
    <property type="match status" value="1"/>
</dbReference>
<dbReference type="InterPro" id="IPR026444">
    <property type="entry name" value="Secre_tail"/>
</dbReference>
<dbReference type="GO" id="GO:0046872">
    <property type="term" value="F:metal ion binding"/>
    <property type="evidence" value="ECO:0007669"/>
    <property type="project" value="UniProtKB-KW"/>
</dbReference>
<dbReference type="Pfam" id="PF01447">
    <property type="entry name" value="Peptidase_M4"/>
    <property type="match status" value="1"/>
</dbReference>
<gene>
    <name evidence="10" type="ORF">GCM10007049_27880</name>
</gene>
<dbReference type="Pfam" id="PF18962">
    <property type="entry name" value="Por_Secre_tail"/>
    <property type="match status" value="1"/>
</dbReference>
<dbReference type="Gene3D" id="3.10.170.10">
    <property type="match status" value="1"/>
</dbReference>
<evidence type="ECO:0000313" key="11">
    <source>
        <dbReference type="Proteomes" id="UP000619457"/>
    </source>
</evidence>
<dbReference type="GO" id="GO:0006508">
    <property type="term" value="P:proteolysis"/>
    <property type="evidence" value="ECO:0007669"/>
    <property type="project" value="UniProtKB-KW"/>
</dbReference>
<dbReference type="EMBL" id="BMWX01000004">
    <property type="protein sequence ID" value="GGZ32747.1"/>
    <property type="molecule type" value="Genomic_DNA"/>
</dbReference>
<evidence type="ECO:0000256" key="4">
    <source>
        <dbReference type="ARBA" id="ARBA00022801"/>
    </source>
</evidence>
<dbReference type="GO" id="GO:0005975">
    <property type="term" value="P:carbohydrate metabolic process"/>
    <property type="evidence" value="ECO:0007669"/>
    <property type="project" value="UniProtKB-ARBA"/>
</dbReference>
<dbReference type="Gene3D" id="2.60.120.200">
    <property type="match status" value="2"/>
</dbReference>
<keyword evidence="2" id="KW-0645">Protease</keyword>
<keyword evidence="5" id="KW-0862">Zinc</keyword>
<dbReference type="InterPro" id="IPR013320">
    <property type="entry name" value="ConA-like_dom_sf"/>
</dbReference>
<reference evidence="10" key="2">
    <citation type="submission" date="2020-09" db="EMBL/GenBank/DDBJ databases">
        <authorList>
            <person name="Sun Q."/>
            <person name="Kim S."/>
        </authorList>
    </citation>
    <scope>NUCLEOTIDE SEQUENCE</scope>
    <source>
        <strain evidence="10">KCTC 12368</strain>
    </source>
</reference>
<dbReference type="CDD" id="cd09597">
    <property type="entry name" value="M4_TLP"/>
    <property type="match status" value="1"/>
</dbReference>
<evidence type="ECO:0000256" key="1">
    <source>
        <dbReference type="ARBA" id="ARBA00009388"/>
    </source>
</evidence>
<evidence type="ECO:0000256" key="7">
    <source>
        <dbReference type="PIRSR" id="PIRSR623612-1"/>
    </source>
</evidence>
<reference evidence="10" key="1">
    <citation type="journal article" date="2014" name="Int. J. Syst. Evol. Microbiol.">
        <title>Complete genome sequence of Corynebacterium casei LMG S-19264T (=DSM 44701T), isolated from a smear-ripened cheese.</title>
        <authorList>
            <consortium name="US DOE Joint Genome Institute (JGI-PGF)"/>
            <person name="Walter F."/>
            <person name="Albersmeier A."/>
            <person name="Kalinowski J."/>
            <person name="Ruckert C."/>
        </authorList>
    </citation>
    <scope>NUCLEOTIDE SEQUENCE</scope>
    <source>
        <strain evidence="10">KCTC 12368</strain>
    </source>
</reference>
<accession>A0A918UTY0</accession>
<dbReference type="InterPro" id="IPR027268">
    <property type="entry name" value="Peptidase_M4/M1_CTD_sf"/>
</dbReference>
<keyword evidence="11" id="KW-1185">Reference proteome</keyword>
<dbReference type="SUPFAM" id="SSF49899">
    <property type="entry name" value="Concanavalin A-like lectins/glucanases"/>
    <property type="match status" value="2"/>
</dbReference>
<dbReference type="InterPro" id="IPR000998">
    <property type="entry name" value="MAM_dom"/>
</dbReference>
<dbReference type="Gene3D" id="1.10.390.10">
    <property type="entry name" value="Neutral Protease Domain 2"/>
    <property type="match status" value="1"/>
</dbReference>
<protein>
    <recommendedName>
        <fullName evidence="9">MAM domain-containing protein</fullName>
    </recommendedName>
</protein>
<dbReference type="InterPro" id="IPR001570">
    <property type="entry name" value="Peptidase_M4_C_domain"/>
</dbReference>
<sequence>MAQSPFETKQNGNAATAVKGPEEEYSKKASAEVVKSLNQIDSVLFDDQAEIKGKEFSDEERAVFLQQMQESQKFSTGNLGYSSRLINEADTSGTKLYTFAKTAKLSSQNVFEVHRDAFVLAEEDRMELKSSSSNYGRNLATYQQLHHSIPVEGAIYKVREGKEKIEAFGFIAKNIEVNNRYSLTAERALDRALASVNADTYVWESEKLSSLVRSDLSKKPSGELVYVGPNFSSALSEYHLAWKFDILAISPQSSQTIYIDASSGEVILSLNLHMDAQVPGKGKSRYSGSVNFNTEQYSDGFRLEAIQGKHGVPIYTLNMNHATWPVDEVLTDFVDEDNNWDDLFNENHDEAAIDIHWGMQKTVDYYSEKFNRNSVDGQGMTVFGLAHYGENVSNASWTGGWAQFGDGNGTPYVGLGITAHELTHAVTQFTANLTYSGESGALNESFSDIFGVSVEFYVGKDSKEDIWLLGDELYRYGSLRSMSDPNSQSQPDTYGGKYWANPANTNVDNGGVHINSGVSNFWFYLLSEGGDGVNDNEESYSVTAIGLEKAEKVAYITLSEYLSPASSFADMRQATLMVAEDLYGLGSEEYIQITNAWHAVGVGPAYADRQIQLVSYKVPQTTCGPLSGFEPYFITVRNTGTKEIKAYEVLNYKLRVVLRSGFRLIEIYSNDGKTVFPVDVPVGGEAVISVQDDIPYIVHTVATNLVEVNLDFDPIEEFTALKGVGFISELAVLPAVPAFDLSLVSVNLPQTKGEALPSNYSLSFNIANNGCETIPSGDTIAVGYTSPMAEMDTLWTKHLLTSDFIGKSEMVITFDSPLDLSTAGLHTINGMVAYDKDPVKSNNTTSGAIYNGMIAEFPYEENFEGTPGGWTTSSLATTQKWTWQPFSSKFRGIPSKYMWGTINYGVSNLILPNADFTLESPLLDFTNIASPLMEFDMLWLFTTGYDGLIIEYSDDLGQTWHKATNVDYYSTRHFNDLAEGPWFSGVHTITSEPPLVAHLEELAGKVGMVRFRVLMDDSPENFIGAYVDNIVIREAPMDIEVIAADFDAGNCTVDQANGKVNLSFINNFITSKEELEVTAQVIYADSLNLGTLSETLSFDFKGFKDTVHYTLPGVLNFDAAGEYEIIVSVRSTGEVEDYLPENNSYIFHVDIWENEDLKIAELPYSMDFEGEDGYKGWRTFENEMANGWQIGDRKALGSPGWFIADHTQFMASNDDVCNCDASEDMLVSPIFDLSKYSEAYLAFDAYADALRLSDGYVKVSTDGGLTWETIMTLPYISAWIEYDLDLSTYAGQSCVQIAFHHDDNGLFASGFAVDNIVVRSTKFDFTVTDLVAPEFVYLDAPSHQFFLLAKNNSYGDVLNSKVEFTILRNGTAIGEAITQEINTSLAQNENVILNLESIPELEVGKYELQATLLVDGEVDITDNMASAFFEVIAKAPLLTEITFSDFEQGPVYGTMGWISNEGSENYPFKVLTQFENPNLSMPKTDHTGDKPATLLYNQLEGVKFYGEVISSFYTLPNSASMEFYYAMQSNVLNALMLDVKVPGGEWELVWEVNNNGVYVDRDWIKAVVNLTEYSGKQVMFRFRHAKAGGYSYMQLDDISVKEGDLADIAIELLSPRDVCGSEDVFSVKVSNKGNIAVGTNAVVLDLQYFNTGEILTETVEAGIPVGGSVIYTFKSPPTLENKGDSHVFNLHATMKNESVVDNNDVANFVYQNVGSDFTIFDTTTVHTYSGQAKFLDANKNVLFHELRAASFTWNTGQTTESIMVTEPGVYTVSVKFENGCERSESIEIIFDDFANEMVAGQLCGPDVILEPGDYSSYLWFDGSTEPIYIAKENGEYYVTVYNEHGLGKTLRTEVAIMDNPSPAIIRKDLEHLSTNLEASTYQWKINGRVIPNANKASIVALWEGIYTLEVLNSTGCISESTPVYGHGLLVGKMVKTFRVFPNPTDGELNIFLADKVEGLTMINIYSSDGQVKYSEEFASIPEKLDLSQLSPGTYILECIVQGEKFTAKVIRK</sequence>
<evidence type="ECO:0000256" key="8">
    <source>
        <dbReference type="SAM" id="MobiDB-lite"/>
    </source>
</evidence>
<evidence type="ECO:0000256" key="5">
    <source>
        <dbReference type="ARBA" id="ARBA00022833"/>
    </source>
</evidence>
<keyword evidence="3" id="KW-0479">Metal-binding</keyword>
<dbReference type="Pfam" id="PF00629">
    <property type="entry name" value="MAM"/>
    <property type="match status" value="1"/>
</dbReference>
<name>A0A918UTY0_9BACT</name>
<feature type="compositionally biased region" description="Polar residues" evidence="8">
    <location>
        <begin position="1"/>
        <end position="14"/>
    </location>
</feature>
<feature type="active site" evidence="7">
    <location>
        <position position="421"/>
    </location>
</feature>
<comment type="caution">
    <text evidence="10">The sequence shown here is derived from an EMBL/GenBank/DDBJ whole genome shotgun (WGS) entry which is preliminary data.</text>
</comment>
<dbReference type="GO" id="GO:0016020">
    <property type="term" value="C:membrane"/>
    <property type="evidence" value="ECO:0007669"/>
    <property type="project" value="InterPro"/>
</dbReference>
<dbReference type="NCBIfam" id="NF038128">
    <property type="entry name" value="choice_anch_J"/>
    <property type="match status" value="1"/>
</dbReference>
<keyword evidence="4" id="KW-0378">Hydrolase</keyword>
<comment type="similarity">
    <text evidence="1">Belongs to the peptidase M4 family.</text>
</comment>
<dbReference type="InterPro" id="IPR023612">
    <property type="entry name" value="Peptidase_M4"/>
</dbReference>
<dbReference type="PANTHER" id="PTHR33794">
    <property type="entry name" value="BACILLOLYSIN"/>
    <property type="match status" value="1"/>
</dbReference>
<feature type="active site" description="Proton donor" evidence="7">
    <location>
        <position position="513"/>
    </location>
</feature>
<feature type="domain" description="MAM" evidence="9">
    <location>
        <begin position="1442"/>
        <end position="1621"/>
    </location>
</feature>
<dbReference type="InterPro" id="IPR050728">
    <property type="entry name" value="Zinc_Metalloprotease_M4"/>
</dbReference>
<evidence type="ECO:0000256" key="3">
    <source>
        <dbReference type="ARBA" id="ARBA00022723"/>
    </source>
</evidence>
<dbReference type="GO" id="GO:0004553">
    <property type="term" value="F:hydrolase activity, hydrolyzing O-glycosyl compounds"/>
    <property type="evidence" value="ECO:0007669"/>
    <property type="project" value="UniProtKB-ARBA"/>
</dbReference>
<proteinExistence type="inferred from homology"/>
<dbReference type="NCBIfam" id="TIGR04183">
    <property type="entry name" value="Por_Secre_tail"/>
    <property type="match status" value="1"/>
</dbReference>
<evidence type="ECO:0000313" key="10">
    <source>
        <dbReference type="EMBL" id="GGZ32747.1"/>
    </source>
</evidence>
<evidence type="ECO:0000259" key="9">
    <source>
        <dbReference type="PROSITE" id="PS50060"/>
    </source>
</evidence>
<dbReference type="PRINTS" id="PR00730">
    <property type="entry name" value="THERMOLYSIN"/>
</dbReference>
<evidence type="ECO:0000256" key="6">
    <source>
        <dbReference type="ARBA" id="ARBA00023049"/>
    </source>
</evidence>
<dbReference type="SUPFAM" id="SSF55486">
    <property type="entry name" value="Metalloproteases ('zincins'), catalytic domain"/>
    <property type="match status" value="1"/>
</dbReference>
<keyword evidence="6" id="KW-0482">Metalloprotease</keyword>
<feature type="region of interest" description="Disordered" evidence="8">
    <location>
        <begin position="1"/>
        <end position="25"/>
    </location>
</feature>
<dbReference type="Proteomes" id="UP000619457">
    <property type="component" value="Unassembled WGS sequence"/>
</dbReference>
<organism evidence="10 11">
    <name type="scientific">Echinicola pacifica</name>
    <dbReference type="NCBI Taxonomy" id="346377"/>
    <lineage>
        <taxon>Bacteria</taxon>
        <taxon>Pseudomonadati</taxon>
        <taxon>Bacteroidota</taxon>
        <taxon>Cytophagia</taxon>
        <taxon>Cytophagales</taxon>
        <taxon>Cyclobacteriaceae</taxon>
        <taxon>Echinicola</taxon>
    </lineage>
</organism>